<dbReference type="Gene3D" id="1.20.1250.20">
    <property type="entry name" value="MFS general substrate transporter like domains"/>
    <property type="match status" value="2"/>
</dbReference>
<accession>A0ABS1SNB7</accession>
<dbReference type="Proteomes" id="UP001646141">
    <property type="component" value="Unassembled WGS sequence"/>
</dbReference>
<feature type="transmembrane region" description="Helical" evidence="2">
    <location>
        <begin position="354"/>
        <end position="376"/>
    </location>
</feature>
<dbReference type="PANTHER" id="PTHR23523">
    <property type="match status" value="1"/>
</dbReference>
<evidence type="ECO:0000313" key="3">
    <source>
        <dbReference type="EMBL" id="MBL3689667.1"/>
    </source>
</evidence>
<comment type="caution">
    <text evidence="3">The sequence shown here is derived from an EMBL/GenBank/DDBJ whole genome shotgun (WGS) entry which is preliminary data.</text>
</comment>
<feature type="compositionally biased region" description="Low complexity" evidence="1">
    <location>
        <begin position="228"/>
        <end position="237"/>
    </location>
</feature>
<reference evidence="3 4" key="1">
    <citation type="submission" date="2018-09" db="EMBL/GenBank/DDBJ databases">
        <title>Comparative genomics of Leucobacter spp.</title>
        <authorList>
            <person name="Reis A.C."/>
            <person name="Kolvenbach B.A."/>
            <person name="Corvini P.F.X."/>
            <person name="Nunes O.C."/>
        </authorList>
    </citation>
    <scope>NUCLEOTIDE SEQUENCE [LARGE SCALE GENOMIC DNA]</scope>
    <source>
        <strain evidence="3 4">L-1</strain>
    </source>
</reference>
<feature type="transmembrane region" description="Helical" evidence="2">
    <location>
        <begin position="98"/>
        <end position="116"/>
    </location>
</feature>
<dbReference type="InterPro" id="IPR052524">
    <property type="entry name" value="MFS_Cyanate_Porter"/>
</dbReference>
<feature type="transmembrane region" description="Helical" evidence="2">
    <location>
        <begin position="34"/>
        <end position="58"/>
    </location>
</feature>
<feature type="transmembrane region" description="Helical" evidence="2">
    <location>
        <begin position="328"/>
        <end position="348"/>
    </location>
</feature>
<dbReference type="PANTHER" id="PTHR23523:SF2">
    <property type="entry name" value="2-NITROIMIDAZOLE TRANSPORTER"/>
    <property type="match status" value="1"/>
</dbReference>
<sequence length="452" mass="45222">MTATAPVRIVAPAPEHASSAPTERARRRAPQGAVLMLIALLLVAVNLRLAITSASALLTALTDAGALTAATVVLIPAIPTAVFAVAGLGTAKLAARFGVERIVLVGLVGLTVGLLLRGVPSPWVIVAGTIVGTGGLAMVNILLPAVVRGHFPNRIGPVTTAYTTLMSLGAALAAALAVPIAAGLQSPALGLAAWALPAAIALLVWLFAIRGIPAAAAPVSAASVSAPPATPAAKTAPETMPENAAAAPARRSRSAREPLPHGTWFLAGYFALQALLSYVVMGWLPSIAQDAGLPAGRAGMLLGISMAIGVVGTVLVMALGRTPAGMRLGFGIVGVSNLVALGGLLFAPAALPEVWAALFGLGMCAFPLVLALIAGFGRDAQESARVSGLVQSVGYSVATLGPLGAGAARQLLGDWNAVIIALAVCTVAQFVIGVLVTRVVERRRAAAAQAVA</sequence>
<dbReference type="SUPFAM" id="SSF103473">
    <property type="entry name" value="MFS general substrate transporter"/>
    <property type="match status" value="1"/>
</dbReference>
<feature type="transmembrane region" description="Helical" evidence="2">
    <location>
        <begin position="64"/>
        <end position="86"/>
    </location>
</feature>
<organism evidence="3 4">
    <name type="scientific">Leucobacter chromiireducens subsp. chromiireducens</name>
    <dbReference type="NCBI Taxonomy" id="660067"/>
    <lineage>
        <taxon>Bacteria</taxon>
        <taxon>Bacillati</taxon>
        <taxon>Actinomycetota</taxon>
        <taxon>Actinomycetes</taxon>
        <taxon>Micrococcales</taxon>
        <taxon>Microbacteriaceae</taxon>
        <taxon>Leucobacter</taxon>
    </lineage>
</organism>
<gene>
    <name evidence="3" type="ORF">D3226_06795</name>
</gene>
<keyword evidence="4" id="KW-1185">Reference proteome</keyword>
<evidence type="ECO:0000256" key="2">
    <source>
        <dbReference type="SAM" id="Phobius"/>
    </source>
</evidence>
<feature type="transmembrane region" description="Helical" evidence="2">
    <location>
        <begin position="263"/>
        <end position="284"/>
    </location>
</feature>
<feature type="region of interest" description="Disordered" evidence="1">
    <location>
        <begin position="228"/>
        <end position="256"/>
    </location>
</feature>
<dbReference type="RefSeq" id="WP_202381688.1">
    <property type="nucleotide sequence ID" value="NZ_BAAAMA010000002.1"/>
</dbReference>
<feature type="transmembrane region" description="Helical" evidence="2">
    <location>
        <begin position="296"/>
        <end position="316"/>
    </location>
</feature>
<dbReference type="EMBL" id="QYAD01000002">
    <property type="protein sequence ID" value="MBL3689667.1"/>
    <property type="molecule type" value="Genomic_DNA"/>
</dbReference>
<feature type="transmembrane region" description="Helical" evidence="2">
    <location>
        <begin position="415"/>
        <end position="436"/>
    </location>
</feature>
<feature type="transmembrane region" description="Helical" evidence="2">
    <location>
        <begin position="388"/>
        <end position="409"/>
    </location>
</feature>
<evidence type="ECO:0000256" key="1">
    <source>
        <dbReference type="SAM" id="MobiDB-lite"/>
    </source>
</evidence>
<dbReference type="Pfam" id="PF07690">
    <property type="entry name" value="MFS_1"/>
    <property type="match status" value="1"/>
</dbReference>
<dbReference type="InterPro" id="IPR036259">
    <property type="entry name" value="MFS_trans_sf"/>
</dbReference>
<keyword evidence="2" id="KW-0812">Transmembrane</keyword>
<feature type="transmembrane region" description="Helical" evidence="2">
    <location>
        <begin position="188"/>
        <end position="208"/>
    </location>
</feature>
<evidence type="ECO:0000313" key="4">
    <source>
        <dbReference type="Proteomes" id="UP001646141"/>
    </source>
</evidence>
<protein>
    <submittedName>
        <fullName evidence="3">MFS transporter</fullName>
    </submittedName>
</protein>
<feature type="transmembrane region" description="Helical" evidence="2">
    <location>
        <begin position="159"/>
        <end position="182"/>
    </location>
</feature>
<dbReference type="InterPro" id="IPR011701">
    <property type="entry name" value="MFS"/>
</dbReference>
<keyword evidence="2" id="KW-0472">Membrane</keyword>
<keyword evidence="2" id="KW-1133">Transmembrane helix</keyword>
<name>A0ABS1SNB7_9MICO</name>
<feature type="transmembrane region" description="Helical" evidence="2">
    <location>
        <begin position="122"/>
        <end position="147"/>
    </location>
</feature>
<proteinExistence type="predicted"/>